<feature type="compositionally biased region" description="Polar residues" evidence="1">
    <location>
        <begin position="124"/>
        <end position="133"/>
    </location>
</feature>
<feature type="compositionally biased region" description="Basic and acidic residues" evidence="1">
    <location>
        <begin position="238"/>
        <end position="256"/>
    </location>
</feature>
<protein>
    <submittedName>
        <fullName evidence="2">Uncharacterized protein</fullName>
    </submittedName>
</protein>
<name>A0A5R8WMV1_9BACT</name>
<dbReference type="OrthoDB" id="10011610at2"/>
<feature type="compositionally biased region" description="Basic and acidic residues" evidence="1">
    <location>
        <begin position="70"/>
        <end position="80"/>
    </location>
</feature>
<feature type="region of interest" description="Disordered" evidence="1">
    <location>
        <begin position="272"/>
        <end position="293"/>
    </location>
</feature>
<organism evidence="2 3">
    <name type="scientific">Hymenobacter jeollabukensis</name>
    <dbReference type="NCBI Taxonomy" id="2025313"/>
    <lineage>
        <taxon>Bacteria</taxon>
        <taxon>Pseudomonadati</taxon>
        <taxon>Bacteroidota</taxon>
        <taxon>Cytophagia</taxon>
        <taxon>Cytophagales</taxon>
        <taxon>Hymenobacteraceae</taxon>
        <taxon>Hymenobacter</taxon>
    </lineage>
</organism>
<accession>A0A5R8WMV1</accession>
<feature type="compositionally biased region" description="Polar residues" evidence="1">
    <location>
        <begin position="81"/>
        <end position="98"/>
    </location>
</feature>
<dbReference type="RefSeq" id="WP_138079099.1">
    <property type="nucleotide sequence ID" value="NZ_VAJM01000008.1"/>
</dbReference>
<comment type="caution">
    <text evidence="2">The sequence shown here is derived from an EMBL/GenBank/DDBJ whole genome shotgun (WGS) entry which is preliminary data.</text>
</comment>
<feature type="region of interest" description="Disordered" evidence="1">
    <location>
        <begin position="1"/>
        <end position="256"/>
    </location>
</feature>
<dbReference type="Proteomes" id="UP000305517">
    <property type="component" value="Unassembled WGS sequence"/>
</dbReference>
<sequence>MATYNQHPDEDRDYRGRNQNYSNQNRDWNNRFDESRRGQQRWHDEDSNTRGVSGNDGYSSGSSSSSSYGRDNDWQRDRSALSRSGMNPNNRNEQSWSRRSQDESRRYGSPSSMGRSSADYGSGSYDQQNQWNRSEADRNWQDHSARGSYGSTDYGASSLGYGTRNQGYGSSYGRQAYTSGSDPNAYGRSDRNGNWSSQQQAGRYEQDRDNRWSSHPSDRYDHGRSASSYSQGYYDADENSRYQHVRDHDDRHDRDEHRGFFGRMADRVSDWFSDDEERDTRRDWQDRDDRRYY</sequence>
<feature type="compositionally biased region" description="Basic and acidic residues" evidence="1">
    <location>
        <begin position="278"/>
        <end position="293"/>
    </location>
</feature>
<feature type="compositionally biased region" description="Polar residues" evidence="1">
    <location>
        <begin position="192"/>
        <end position="201"/>
    </location>
</feature>
<feature type="compositionally biased region" description="Polar residues" evidence="1">
    <location>
        <begin position="17"/>
        <end position="27"/>
    </location>
</feature>
<feature type="compositionally biased region" description="Low complexity" evidence="1">
    <location>
        <begin position="57"/>
        <end position="69"/>
    </location>
</feature>
<feature type="compositionally biased region" description="Polar residues" evidence="1">
    <location>
        <begin position="163"/>
        <end position="182"/>
    </location>
</feature>
<gene>
    <name evidence="2" type="ORF">FDY95_15570</name>
</gene>
<reference evidence="2 3" key="1">
    <citation type="submission" date="2019-05" db="EMBL/GenBank/DDBJ databases">
        <title>Hymenobacter edaphi sp. nov., isolated from abandoned arsenic-contaminated farmland soil.</title>
        <authorList>
            <person name="Nie L."/>
        </authorList>
    </citation>
    <scope>NUCLEOTIDE SEQUENCE [LARGE SCALE GENOMIC DNA]</scope>
    <source>
        <strain evidence="2 3">1-3-3-8</strain>
    </source>
</reference>
<feature type="compositionally biased region" description="Basic and acidic residues" evidence="1">
    <location>
        <begin position="7"/>
        <end position="16"/>
    </location>
</feature>
<feature type="compositionally biased region" description="Basic and acidic residues" evidence="1">
    <location>
        <begin position="204"/>
        <end position="224"/>
    </location>
</feature>
<dbReference type="AlphaFoldDB" id="A0A5R8WMV1"/>
<proteinExistence type="predicted"/>
<evidence type="ECO:0000313" key="3">
    <source>
        <dbReference type="Proteomes" id="UP000305517"/>
    </source>
</evidence>
<keyword evidence="3" id="KW-1185">Reference proteome</keyword>
<evidence type="ECO:0000256" key="1">
    <source>
        <dbReference type="SAM" id="MobiDB-lite"/>
    </source>
</evidence>
<feature type="compositionally biased region" description="Basic and acidic residues" evidence="1">
    <location>
        <begin position="28"/>
        <end position="48"/>
    </location>
</feature>
<dbReference type="EMBL" id="VAJM01000008">
    <property type="protein sequence ID" value="TLM91019.1"/>
    <property type="molecule type" value="Genomic_DNA"/>
</dbReference>
<feature type="compositionally biased region" description="Basic and acidic residues" evidence="1">
    <location>
        <begin position="134"/>
        <end position="145"/>
    </location>
</feature>
<evidence type="ECO:0000313" key="2">
    <source>
        <dbReference type="EMBL" id="TLM91019.1"/>
    </source>
</evidence>